<comment type="subcellular location">
    <subcellularLocation>
        <location evidence="4">Cytoplasm</location>
    </subcellularLocation>
</comment>
<evidence type="ECO:0000313" key="6">
    <source>
        <dbReference type="EMBL" id="MFD1509350.1"/>
    </source>
</evidence>
<feature type="active site" description="Nucleophile; cysteine thiosulfonate intermediate" evidence="4">
    <location>
        <position position="231"/>
    </location>
</feature>
<dbReference type="EC" id="1.8.4.10" evidence="4"/>
<name>A0ABW4EEU9_9RHOB</name>
<dbReference type="Proteomes" id="UP001597186">
    <property type="component" value="Unassembled WGS sequence"/>
</dbReference>
<comment type="catalytic activity">
    <reaction evidence="4">
        <text>[thioredoxin]-disulfide + sulfite + AMP + 2 H(+) = adenosine 5'-phosphosulfate + [thioredoxin]-dithiol</text>
        <dbReference type="Rhea" id="RHEA:21976"/>
        <dbReference type="Rhea" id="RHEA-COMP:10698"/>
        <dbReference type="Rhea" id="RHEA-COMP:10700"/>
        <dbReference type="ChEBI" id="CHEBI:15378"/>
        <dbReference type="ChEBI" id="CHEBI:17359"/>
        <dbReference type="ChEBI" id="CHEBI:29950"/>
        <dbReference type="ChEBI" id="CHEBI:50058"/>
        <dbReference type="ChEBI" id="CHEBI:58243"/>
        <dbReference type="ChEBI" id="CHEBI:456215"/>
        <dbReference type="EC" id="1.8.4.10"/>
    </reaction>
</comment>
<evidence type="ECO:0000256" key="4">
    <source>
        <dbReference type="HAMAP-Rule" id="MF_00063"/>
    </source>
</evidence>
<dbReference type="PANTHER" id="PTHR46509">
    <property type="entry name" value="PHOSPHOADENOSINE PHOSPHOSULFATE REDUCTASE"/>
    <property type="match status" value="1"/>
</dbReference>
<dbReference type="RefSeq" id="WP_379914549.1">
    <property type="nucleotide sequence ID" value="NZ_JBHUDD010000050.1"/>
</dbReference>
<comment type="caution">
    <text evidence="6">The sequence shown here is derived from an EMBL/GenBank/DDBJ whole genome shotgun (WGS) entry which is preliminary data.</text>
</comment>
<dbReference type="Gene3D" id="3.40.50.620">
    <property type="entry name" value="HUPs"/>
    <property type="match status" value="1"/>
</dbReference>
<comment type="cofactor">
    <cofactor evidence="4">
        <name>[4Fe-4S] cluster</name>
        <dbReference type="ChEBI" id="CHEBI:49883"/>
    </cofactor>
    <text evidence="4">Binds 1 [4Fe-4S] cluster per subunit.</text>
</comment>
<keyword evidence="2 4" id="KW-0560">Oxidoreductase</keyword>
<reference evidence="7" key="1">
    <citation type="journal article" date="2019" name="Int. J. Syst. Evol. Microbiol.">
        <title>The Global Catalogue of Microorganisms (GCM) 10K type strain sequencing project: providing services to taxonomists for standard genome sequencing and annotation.</title>
        <authorList>
            <consortium name="The Broad Institute Genomics Platform"/>
            <consortium name="The Broad Institute Genome Sequencing Center for Infectious Disease"/>
            <person name="Wu L."/>
            <person name="Ma J."/>
        </authorList>
    </citation>
    <scope>NUCLEOTIDE SEQUENCE [LARGE SCALE GENOMIC DNA]</scope>
    <source>
        <strain evidence="7">CGMCC 1.12477</strain>
    </source>
</reference>
<feature type="binding site" evidence="4">
    <location>
        <position position="208"/>
    </location>
    <ligand>
        <name>[4Fe-4S] cluster</name>
        <dbReference type="ChEBI" id="CHEBI:49883"/>
    </ligand>
</feature>
<keyword evidence="7" id="KW-1185">Reference proteome</keyword>
<evidence type="ECO:0000256" key="1">
    <source>
        <dbReference type="ARBA" id="ARBA00009732"/>
    </source>
</evidence>
<dbReference type="PANTHER" id="PTHR46509:SF1">
    <property type="entry name" value="PHOSPHOADENOSINE PHOSPHOSULFATE REDUCTASE"/>
    <property type="match status" value="1"/>
</dbReference>
<dbReference type="InterPro" id="IPR002500">
    <property type="entry name" value="PAPS_reduct_dom"/>
</dbReference>
<dbReference type="InterPro" id="IPR014729">
    <property type="entry name" value="Rossmann-like_a/b/a_fold"/>
</dbReference>
<feature type="domain" description="Phosphoadenosine phosphosulphate reductase" evidence="5">
    <location>
        <begin position="42"/>
        <end position="211"/>
    </location>
</feature>
<dbReference type="InterPro" id="IPR004511">
    <property type="entry name" value="PAPS/APS_Rdtase"/>
</dbReference>
<dbReference type="PIRSF" id="PIRSF000857">
    <property type="entry name" value="PAPS_reductase"/>
    <property type="match status" value="1"/>
</dbReference>
<dbReference type="HAMAP" id="MF_00063">
    <property type="entry name" value="CysH"/>
    <property type="match status" value="1"/>
</dbReference>
<sequence>MPFESPLPDAATRAVALNARYRHHAGIAVLRHALADPTVGRIALVSSFGAESVVLLHMLARLDNRVPVIFVDTQLLFPETLEYQRDLARRLDLRDLRIIRAEPDKVAAQDPYGALHLRDPDACCALRKTAPLAKGLDGFDAWITGRKRFQAGTREALEHFEADGPGRIKVNPLAHWTPENIRDYRINNRLPAHPLVSRGYPSIGCKPCTSPVAPGEDPRAGRWRGQDKVECGIHITNGRVTRQGA</sequence>
<dbReference type="NCBIfam" id="TIGR00434">
    <property type="entry name" value="cysH"/>
    <property type="match status" value="1"/>
</dbReference>
<gene>
    <name evidence="4" type="primary">cysH</name>
    <name evidence="6" type="ORF">ACFTOW_08050</name>
</gene>
<keyword evidence="4" id="KW-0479">Metal-binding</keyword>
<feature type="binding site" evidence="4">
    <location>
        <position position="124"/>
    </location>
    <ligand>
        <name>[4Fe-4S] cluster</name>
        <dbReference type="ChEBI" id="CHEBI:49883"/>
    </ligand>
</feature>
<evidence type="ECO:0000313" key="7">
    <source>
        <dbReference type="Proteomes" id="UP001597186"/>
    </source>
</evidence>
<comment type="function">
    <text evidence="4">Catalyzes the formation of sulfite from adenosine 5'-phosphosulfate (APS) using thioredoxin as an electron donor.</text>
</comment>
<evidence type="ECO:0000256" key="2">
    <source>
        <dbReference type="ARBA" id="ARBA00023002"/>
    </source>
</evidence>
<organism evidence="6 7">
    <name type="scientific">Lacimonas salitolerans</name>
    <dbReference type="NCBI Taxonomy" id="1323750"/>
    <lineage>
        <taxon>Bacteria</taxon>
        <taxon>Pseudomonadati</taxon>
        <taxon>Pseudomonadota</taxon>
        <taxon>Alphaproteobacteria</taxon>
        <taxon>Rhodobacterales</taxon>
        <taxon>Paracoccaceae</taxon>
        <taxon>Lacimonas</taxon>
    </lineage>
</organism>
<keyword evidence="4" id="KW-0408">Iron</keyword>
<evidence type="ECO:0000259" key="5">
    <source>
        <dbReference type="Pfam" id="PF01507"/>
    </source>
</evidence>
<dbReference type="Pfam" id="PF01507">
    <property type="entry name" value="PAPS_reduct"/>
    <property type="match status" value="1"/>
</dbReference>
<feature type="binding site" evidence="4">
    <location>
        <position position="205"/>
    </location>
    <ligand>
        <name>[4Fe-4S] cluster</name>
        <dbReference type="ChEBI" id="CHEBI:49883"/>
    </ligand>
</feature>
<dbReference type="GO" id="GO:0004604">
    <property type="term" value="F:phosphoadenylyl-sulfate reductase (thioredoxin) activity"/>
    <property type="evidence" value="ECO:0007669"/>
    <property type="project" value="UniProtKB-EC"/>
</dbReference>
<keyword evidence="4" id="KW-0411">Iron-sulfur</keyword>
<dbReference type="EMBL" id="JBHUDD010000050">
    <property type="protein sequence ID" value="MFD1509350.1"/>
    <property type="molecule type" value="Genomic_DNA"/>
</dbReference>
<proteinExistence type="inferred from homology"/>
<feature type="binding site" evidence="4">
    <location>
        <position position="123"/>
    </location>
    <ligand>
        <name>[4Fe-4S] cluster</name>
        <dbReference type="ChEBI" id="CHEBI:49883"/>
    </ligand>
</feature>
<accession>A0ABW4EEU9</accession>
<comment type="pathway">
    <text evidence="3 4">Sulfur metabolism; hydrogen sulfide biosynthesis; sulfite from sulfate.</text>
</comment>
<comment type="similarity">
    <text evidence="1 4">Belongs to the PAPS reductase family. CysH subfamily.</text>
</comment>
<evidence type="ECO:0000256" key="3">
    <source>
        <dbReference type="ARBA" id="ARBA00024327"/>
    </source>
</evidence>
<keyword evidence="4" id="KW-0963">Cytoplasm</keyword>
<dbReference type="NCBIfam" id="NF002537">
    <property type="entry name" value="PRK02090.1"/>
    <property type="match status" value="1"/>
</dbReference>
<dbReference type="SUPFAM" id="SSF52402">
    <property type="entry name" value="Adenine nucleotide alpha hydrolases-like"/>
    <property type="match status" value="1"/>
</dbReference>
<protein>
    <recommendedName>
        <fullName evidence="4">Adenosine 5'-phosphosulfate reductase</fullName>
        <shortName evidence="4">APS reductase</shortName>
        <ecNumber evidence="4">1.8.4.10</ecNumber>
    </recommendedName>
    <alternativeName>
        <fullName evidence="4">5'-adenylylsulfate reductase</fullName>
    </alternativeName>
    <alternativeName>
        <fullName evidence="4">Thioredoxin-dependent 5'-adenylylsulfate reductase</fullName>
    </alternativeName>
</protein>